<name>A0AAJ4XP51_9BASI</name>
<proteinExistence type="predicted"/>
<evidence type="ECO:0000313" key="2">
    <source>
        <dbReference type="EMBL" id="SNX86210.1"/>
    </source>
</evidence>
<organism evidence="2 3">
    <name type="scientific">Melanopsichium pennsylvanicum</name>
    <dbReference type="NCBI Taxonomy" id="63383"/>
    <lineage>
        <taxon>Eukaryota</taxon>
        <taxon>Fungi</taxon>
        <taxon>Dikarya</taxon>
        <taxon>Basidiomycota</taxon>
        <taxon>Ustilaginomycotina</taxon>
        <taxon>Ustilaginomycetes</taxon>
        <taxon>Ustilaginales</taxon>
        <taxon>Ustilaginaceae</taxon>
        <taxon>Melanopsichium</taxon>
    </lineage>
</organism>
<protein>
    <submittedName>
        <fullName evidence="2">Uncharacterized protein</fullName>
    </submittedName>
</protein>
<evidence type="ECO:0000256" key="1">
    <source>
        <dbReference type="SAM" id="MobiDB-lite"/>
    </source>
</evidence>
<dbReference type="Proteomes" id="UP001294444">
    <property type="component" value="Unassembled WGS sequence"/>
</dbReference>
<keyword evidence="3" id="KW-1185">Reference proteome</keyword>
<evidence type="ECO:0000313" key="3">
    <source>
        <dbReference type="Proteomes" id="UP001294444"/>
    </source>
</evidence>
<feature type="compositionally biased region" description="Low complexity" evidence="1">
    <location>
        <begin position="1"/>
        <end position="22"/>
    </location>
</feature>
<accession>A0AAJ4XP51</accession>
<dbReference type="AlphaFoldDB" id="A0AAJ4XP51"/>
<gene>
    <name evidence="2" type="ORF">MEPE_04919</name>
</gene>
<dbReference type="EMBL" id="OAPG01000013">
    <property type="protein sequence ID" value="SNX86210.1"/>
    <property type="molecule type" value="Genomic_DNA"/>
</dbReference>
<comment type="caution">
    <text evidence="2">The sequence shown here is derived from an EMBL/GenBank/DDBJ whole genome shotgun (WGS) entry which is preliminary data.</text>
</comment>
<feature type="region of interest" description="Disordered" evidence="1">
    <location>
        <begin position="1"/>
        <end position="54"/>
    </location>
</feature>
<reference evidence="2" key="1">
    <citation type="submission" date="2023-10" db="EMBL/GenBank/DDBJ databases">
        <authorList>
            <person name="Guldener U."/>
        </authorList>
    </citation>
    <scope>NUCLEOTIDE SEQUENCE</scope>
    <source>
        <strain evidence="2">Mp4</strain>
    </source>
</reference>
<sequence length="324" mass="34223">MTTSTHSSSLTPSSSRKTLLLSPNLGLDQPKTCRMAEASPKDQSLPPTPPPKQDASLSVTFIGASALSLLGSAVMGLGSTAASALASPSSTEVENSVAKSPSAVVAKDEPTTLLGSISNALLTRAACVRDTAIETASATANAATHAVVDSAMFTLGFTLAPSSSNQNDHVHITTTSVAKVEKDVGMTNTVARASTLPLPTIQLTATGEPFSTNPSISAMQRIPDHSCDQLDLASRNLPLIHCCSAPDLLETIHETNSIQCNSKCYPTHSNHNINKKQDEMVHNQCQCQCHTKTSYTRGQSGHFHRVEQIVKGTKRVVRDIKNVL</sequence>